<evidence type="ECO:0000256" key="2">
    <source>
        <dbReference type="ARBA" id="ARBA00010961"/>
    </source>
</evidence>
<keyword evidence="7" id="KW-0614">Plasmid</keyword>
<keyword evidence="6" id="KW-0814">Transposable element</keyword>
<accession>A0AAU0F5P4</accession>
<evidence type="ECO:0000313" key="7">
    <source>
        <dbReference type="EMBL" id="WOC53205.1"/>
    </source>
</evidence>
<keyword evidence="5 6" id="KW-0233">DNA recombination</keyword>
<dbReference type="PANTHER" id="PTHR33217">
    <property type="entry name" value="TRANSPOSASE FOR INSERTION SEQUENCE ELEMENT IS1081"/>
    <property type="match status" value="1"/>
</dbReference>
<gene>
    <name evidence="7" type="ORF">BPO_p0122</name>
</gene>
<reference evidence="7" key="1">
    <citation type="submission" date="2023-10" db="EMBL/GenBank/DDBJ databases">
        <title>Characterization and whole genome sequencing of a novel strain of Bergeyella porcorum QD2021 isolated from pig.</title>
        <authorList>
            <person name="Liu G."/>
            <person name="Chen C."/>
            <person name="Han X."/>
        </authorList>
    </citation>
    <scope>NUCLEOTIDE SEQUENCE</scope>
    <source>
        <strain evidence="7">QD2021</strain>
        <plasmid evidence="7">pQD2021</plasmid>
    </source>
</reference>
<dbReference type="InterPro" id="IPR001207">
    <property type="entry name" value="Transposase_mutator"/>
</dbReference>
<comment type="function">
    <text evidence="1 6">Required for the transposition of the insertion element.</text>
</comment>
<geneLocation type="plasmid" evidence="7 8">
    <name>pQD2021</name>
</geneLocation>
<protein>
    <recommendedName>
        <fullName evidence="6">Mutator family transposase</fullName>
    </recommendedName>
</protein>
<dbReference type="GO" id="GO:0004803">
    <property type="term" value="F:transposase activity"/>
    <property type="evidence" value="ECO:0007669"/>
    <property type="project" value="UniProtKB-UniRule"/>
</dbReference>
<evidence type="ECO:0000256" key="6">
    <source>
        <dbReference type="RuleBase" id="RU365089"/>
    </source>
</evidence>
<dbReference type="AlphaFoldDB" id="A0AAU0F5P4"/>
<comment type="similarity">
    <text evidence="2 6">Belongs to the transposase mutator family.</text>
</comment>
<keyword evidence="3 6" id="KW-0815">Transposition</keyword>
<organism evidence="7 8">
    <name type="scientific">Bergeyella porcorum</name>
    <dbReference type="NCBI Taxonomy" id="1735111"/>
    <lineage>
        <taxon>Bacteria</taxon>
        <taxon>Pseudomonadati</taxon>
        <taxon>Bacteroidota</taxon>
        <taxon>Flavobacteriia</taxon>
        <taxon>Flavobacteriales</taxon>
        <taxon>Weeksellaceae</taxon>
        <taxon>Bergeyella</taxon>
    </lineage>
</organism>
<dbReference type="Pfam" id="PF00872">
    <property type="entry name" value="Transposase_mut"/>
    <property type="match status" value="1"/>
</dbReference>
<keyword evidence="4 6" id="KW-0238">DNA-binding</keyword>
<dbReference type="KEGG" id="bpor:BPO_p0122"/>
<dbReference type="EMBL" id="CP136427">
    <property type="protein sequence ID" value="WOC53205.1"/>
    <property type="molecule type" value="Genomic_DNA"/>
</dbReference>
<dbReference type="PANTHER" id="PTHR33217:SF5">
    <property type="entry name" value="MUTATOR FAMILY TRANSPOSASE"/>
    <property type="match status" value="1"/>
</dbReference>
<dbReference type="Proteomes" id="UP001432059">
    <property type="component" value="Plasmid pQD2021"/>
</dbReference>
<evidence type="ECO:0000256" key="4">
    <source>
        <dbReference type="ARBA" id="ARBA00023125"/>
    </source>
</evidence>
<dbReference type="GO" id="GO:0006313">
    <property type="term" value="P:DNA transposition"/>
    <property type="evidence" value="ECO:0007669"/>
    <property type="project" value="UniProtKB-UniRule"/>
</dbReference>
<sequence length="74" mass="8918">MVWKDRKEFTADMKHIYTAPTKEAAKAALEDFADKWEHKYLYAIQSWRNNWDELTIFLTSLWNCEAIVNTFEDK</sequence>
<evidence type="ECO:0000256" key="1">
    <source>
        <dbReference type="ARBA" id="ARBA00002190"/>
    </source>
</evidence>
<evidence type="ECO:0000256" key="3">
    <source>
        <dbReference type="ARBA" id="ARBA00022578"/>
    </source>
</evidence>
<evidence type="ECO:0000313" key="8">
    <source>
        <dbReference type="Proteomes" id="UP001432059"/>
    </source>
</evidence>
<dbReference type="GO" id="GO:0003677">
    <property type="term" value="F:DNA binding"/>
    <property type="evidence" value="ECO:0007669"/>
    <property type="project" value="UniProtKB-UniRule"/>
</dbReference>
<evidence type="ECO:0000256" key="5">
    <source>
        <dbReference type="ARBA" id="ARBA00023172"/>
    </source>
</evidence>
<proteinExistence type="inferred from homology"/>
<keyword evidence="8" id="KW-1185">Reference proteome</keyword>
<name>A0AAU0F5P4_9FLAO</name>